<proteinExistence type="predicted"/>
<protein>
    <recommendedName>
        <fullName evidence="2">Aminoglycoside phosphotransferase domain-containing protein</fullName>
    </recommendedName>
</protein>
<evidence type="ECO:0008006" key="2">
    <source>
        <dbReference type="Google" id="ProtNLM"/>
    </source>
</evidence>
<dbReference type="InterPro" id="IPR011009">
    <property type="entry name" value="Kinase-like_dom_sf"/>
</dbReference>
<organism evidence="1">
    <name type="scientific">Leptolyngbya sp. NK1-12</name>
    <dbReference type="NCBI Taxonomy" id="2547451"/>
    <lineage>
        <taxon>Bacteria</taxon>
        <taxon>Bacillati</taxon>
        <taxon>Cyanobacteriota</taxon>
        <taxon>Cyanophyceae</taxon>
        <taxon>Leptolyngbyales</taxon>
        <taxon>Leptolyngbyaceae</taxon>
        <taxon>Leptolyngbya group</taxon>
        <taxon>Leptolyngbya</taxon>
    </lineage>
</organism>
<dbReference type="RefSeq" id="WP_316434603.1">
    <property type="nucleotide sequence ID" value="NZ_CP053586.1"/>
</dbReference>
<dbReference type="AlphaFoldDB" id="A0AA96WDC4"/>
<gene>
    <name evidence="1" type="ORF">HJG54_09290</name>
</gene>
<sequence length="340" mass="38422">MDTSLLAQLTAGLVESGNRQLVQSILGTTNPRKIAQLIQNFCQAHCHQQIAACEFWEVSVSLTVGLRLENAQRIVLKFRSCNNITLETLQAVCRIQQALAEQGFPAARLVLWPRPYANSLVSIEQMLDQGENRDAHDPLIREAMAEGLVQQIQLAQPFVYQAGLPRSRFHPTQLWEKPHNALFDFERTRRGAEWIDQIASRAQAILRAYEAPLQIGHMDWSVKNMRFQQSQISAVYDWDSLRLEHEPVIVGNAAKGFLVTWYVETGTMVPTPEEVNQFVRDYETARDQPFTDVERKVVTAALIYSMAYTARCEHALDSTGKKLDGSFRAALRNASAYGFG</sequence>
<evidence type="ECO:0000313" key="1">
    <source>
        <dbReference type="EMBL" id="WNZ23034.1"/>
    </source>
</evidence>
<reference evidence="1" key="1">
    <citation type="submission" date="2020-05" db="EMBL/GenBank/DDBJ databases">
        <authorList>
            <person name="Zhu T."/>
            <person name="Keshari N."/>
            <person name="Lu X."/>
        </authorList>
    </citation>
    <scope>NUCLEOTIDE SEQUENCE</scope>
    <source>
        <strain evidence="1">NK1-12</strain>
    </source>
</reference>
<dbReference type="EMBL" id="CP053586">
    <property type="protein sequence ID" value="WNZ23034.1"/>
    <property type="molecule type" value="Genomic_DNA"/>
</dbReference>
<name>A0AA96WDC4_9CYAN</name>
<accession>A0AA96WDC4</accession>
<dbReference type="SUPFAM" id="SSF56112">
    <property type="entry name" value="Protein kinase-like (PK-like)"/>
    <property type="match status" value="1"/>
</dbReference>